<organism evidence="1">
    <name type="scientific">Timema shepardi</name>
    <name type="common">Walking stick</name>
    <dbReference type="NCBI Taxonomy" id="629360"/>
    <lineage>
        <taxon>Eukaryota</taxon>
        <taxon>Metazoa</taxon>
        <taxon>Ecdysozoa</taxon>
        <taxon>Arthropoda</taxon>
        <taxon>Hexapoda</taxon>
        <taxon>Insecta</taxon>
        <taxon>Pterygota</taxon>
        <taxon>Neoptera</taxon>
        <taxon>Polyneoptera</taxon>
        <taxon>Phasmatodea</taxon>
        <taxon>Timematodea</taxon>
        <taxon>Timematoidea</taxon>
        <taxon>Timematidae</taxon>
        <taxon>Timema</taxon>
    </lineage>
</organism>
<proteinExistence type="predicted"/>
<dbReference type="AlphaFoldDB" id="A0A7R9AMP9"/>
<evidence type="ECO:0000313" key="1">
    <source>
        <dbReference type="EMBL" id="CAD7256948.1"/>
    </source>
</evidence>
<protein>
    <submittedName>
        <fullName evidence="1">Uncharacterized protein</fullName>
    </submittedName>
</protein>
<accession>A0A7R9AMP9</accession>
<sequence>MEEGPLALSSASLKPILWDGWWEGERRGVVSQPTKVSFHANKNRRITEILYGASYQTDSAGAEPCAAPCKLLLTNRGRVLLDSNPVHKRHGTCLAPEYTSGDNPRDVSLEKIGGSSEALLNKLERRVVDFAGLGVSFDSYYS</sequence>
<name>A0A7R9AMP9_TIMSH</name>
<dbReference type="EMBL" id="OC000333">
    <property type="protein sequence ID" value="CAD7256948.1"/>
    <property type="molecule type" value="Genomic_DNA"/>
</dbReference>
<reference evidence="1" key="1">
    <citation type="submission" date="2020-11" db="EMBL/GenBank/DDBJ databases">
        <authorList>
            <person name="Tran Van P."/>
        </authorList>
    </citation>
    <scope>NUCLEOTIDE SEQUENCE</scope>
</reference>
<gene>
    <name evidence="1" type="ORF">TSIB3V08_LOCUS1223</name>
</gene>